<dbReference type="PANTHER" id="PTHR10026">
    <property type="entry name" value="CYCLIN"/>
    <property type="match status" value="1"/>
</dbReference>
<accession>A0A9P6UIP1</accession>
<dbReference type="Gene3D" id="1.10.472.10">
    <property type="entry name" value="Cyclin-like"/>
    <property type="match status" value="1"/>
</dbReference>
<dbReference type="GO" id="GO:0006357">
    <property type="term" value="P:regulation of transcription by RNA polymerase II"/>
    <property type="evidence" value="ECO:0007669"/>
    <property type="project" value="InterPro"/>
</dbReference>
<feature type="region of interest" description="Disordered" evidence="1">
    <location>
        <begin position="135"/>
        <end position="168"/>
    </location>
</feature>
<dbReference type="Proteomes" id="UP000738325">
    <property type="component" value="Unassembled WGS sequence"/>
</dbReference>
<dbReference type="AlphaFoldDB" id="A0A9P6UIP1"/>
<keyword evidence="3" id="KW-1185">Reference proteome</keyword>
<evidence type="ECO:0000313" key="2">
    <source>
        <dbReference type="EMBL" id="KAG0302720.1"/>
    </source>
</evidence>
<dbReference type="OrthoDB" id="10264655at2759"/>
<proteinExistence type="predicted"/>
<dbReference type="EMBL" id="JAAAIP010001943">
    <property type="protein sequence ID" value="KAG0302720.1"/>
    <property type="molecule type" value="Genomic_DNA"/>
</dbReference>
<gene>
    <name evidence="2" type="ORF">BGZ99_002908</name>
</gene>
<dbReference type="CDD" id="cd20533">
    <property type="entry name" value="CYCLIN_CCNL_rpt2"/>
    <property type="match status" value="1"/>
</dbReference>
<feature type="compositionally biased region" description="Basic and acidic residues" evidence="1">
    <location>
        <begin position="137"/>
        <end position="146"/>
    </location>
</feature>
<dbReference type="SUPFAM" id="SSF47954">
    <property type="entry name" value="Cyclin-like"/>
    <property type="match status" value="1"/>
</dbReference>
<evidence type="ECO:0008006" key="4">
    <source>
        <dbReference type="Google" id="ProtNLM"/>
    </source>
</evidence>
<dbReference type="InterPro" id="IPR036915">
    <property type="entry name" value="Cyclin-like_sf"/>
</dbReference>
<dbReference type="InterPro" id="IPR043198">
    <property type="entry name" value="Cyclin/Ssn8"/>
</dbReference>
<sequence>MQILKKLAFNVHVQLPYAIMMNYFKVLELTDHPDIPQRAWGYLNDGLRTSIYICYQPPTIACSVIWLAAREAGVPLPEDPAWWEVLDSTLEDIVNIAGHIKALYYKELPIPELPLSSEEVEPYLHRQQSIAQAAIDAESRAGKTKSDGVGAPLESAVVPKSTRASRFS</sequence>
<name>A0A9P6UIP1_9FUNG</name>
<comment type="caution">
    <text evidence="2">The sequence shown here is derived from an EMBL/GenBank/DDBJ whole genome shotgun (WGS) entry which is preliminary data.</text>
</comment>
<protein>
    <recommendedName>
        <fullName evidence="4">Cyclin-like domain-containing protein</fullName>
    </recommendedName>
</protein>
<dbReference type="GO" id="GO:0016538">
    <property type="term" value="F:cyclin-dependent protein serine/threonine kinase regulator activity"/>
    <property type="evidence" value="ECO:0007669"/>
    <property type="project" value="InterPro"/>
</dbReference>
<organism evidence="2 3">
    <name type="scientific">Dissophora globulifera</name>
    <dbReference type="NCBI Taxonomy" id="979702"/>
    <lineage>
        <taxon>Eukaryota</taxon>
        <taxon>Fungi</taxon>
        <taxon>Fungi incertae sedis</taxon>
        <taxon>Mucoromycota</taxon>
        <taxon>Mortierellomycotina</taxon>
        <taxon>Mortierellomycetes</taxon>
        <taxon>Mortierellales</taxon>
        <taxon>Mortierellaceae</taxon>
        <taxon>Dissophora</taxon>
    </lineage>
</organism>
<evidence type="ECO:0000313" key="3">
    <source>
        <dbReference type="Proteomes" id="UP000738325"/>
    </source>
</evidence>
<reference evidence="2" key="1">
    <citation type="journal article" date="2020" name="Fungal Divers.">
        <title>Resolving the Mortierellaceae phylogeny through synthesis of multi-gene phylogenetics and phylogenomics.</title>
        <authorList>
            <person name="Vandepol N."/>
            <person name="Liber J."/>
            <person name="Desiro A."/>
            <person name="Na H."/>
            <person name="Kennedy M."/>
            <person name="Barry K."/>
            <person name="Grigoriev I.V."/>
            <person name="Miller A.N."/>
            <person name="O'Donnell K."/>
            <person name="Stajich J.E."/>
            <person name="Bonito G."/>
        </authorList>
    </citation>
    <scope>NUCLEOTIDE SEQUENCE</scope>
    <source>
        <strain evidence="2">REB-010B</strain>
    </source>
</reference>
<evidence type="ECO:0000256" key="1">
    <source>
        <dbReference type="SAM" id="MobiDB-lite"/>
    </source>
</evidence>